<evidence type="ECO:0000313" key="2">
    <source>
        <dbReference type="EMBL" id="PVH27592.1"/>
    </source>
</evidence>
<feature type="domain" description="GCVT N-terminal" evidence="1">
    <location>
        <begin position="31"/>
        <end position="242"/>
    </location>
</feature>
<accession>A0A2T8HQN3</accession>
<evidence type="ECO:0000313" key="3">
    <source>
        <dbReference type="Proteomes" id="UP000245911"/>
    </source>
</evidence>
<sequence>MTTSTKTLQDKIDKAGDVWAMLYNAQEHKFQFPVQPEFSNWVDEQIAWRNACIFQNMSHHMTDVFFEGPDVVRLLSDFGINSFAGFGAMQAKQYVACNADGYIIGDAVLFCEEENKVSVVGKPGAANWLRYQAEIGDYDVTVTKIDPPSPNLSDRVRFRYQVQGPNADKLLEELNGGPLPDIPFFKMGKFNIGPHEVLALNHRMSGAPGYEFWGPSDVAVEVRDLILEAGKKYDLTPIGGRTYPVTAAVSGWVGSILPAVFTGDDMRAYREWLPAGGFEARHSIGGSVGMSKNVEDYYRTPYDLGYGFMAKFDHEFVGREALEKLAPEKRLKKVRLIWNSDDVVDIYASALKSGDKYKKIEMPVGSYATAPCDRVQLDGKDVGVSFAPIYSEADRSCISLGSIPAELAIEGQELSLIWGEPDGGSDKPTVEAHVQKIVRVRVDPKPIKRD</sequence>
<dbReference type="PANTHER" id="PTHR43757">
    <property type="entry name" value="AMINOMETHYLTRANSFERASE"/>
    <property type="match status" value="1"/>
</dbReference>
<reference evidence="2 3" key="1">
    <citation type="submission" date="2018-04" db="EMBL/GenBank/DDBJ databases">
        <title>Pararhodobacter oceanense sp. nov., isolated from marine intertidal sediment.</title>
        <authorList>
            <person name="Wang X.-L."/>
            <person name="Du Z.-J."/>
        </authorList>
    </citation>
    <scope>NUCLEOTIDE SEQUENCE [LARGE SCALE GENOMIC DNA]</scope>
    <source>
        <strain evidence="2 3">AM505</strain>
    </source>
</reference>
<dbReference type="InterPro" id="IPR006222">
    <property type="entry name" value="GCVT_N"/>
</dbReference>
<protein>
    <submittedName>
        <fullName evidence="2">Glycine cleavage system protein T</fullName>
    </submittedName>
</protein>
<dbReference type="Proteomes" id="UP000245911">
    <property type="component" value="Unassembled WGS sequence"/>
</dbReference>
<organism evidence="2 3">
    <name type="scientific">Pararhodobacter oceanensis</name>
    <dbReference type="NCBI Taxonomy" id="2172121"/>
    <lineage>
        <taxon>Bacteria</taxon>
        <taxon>Pseudomonadati</taxon>
        <taxon>Pseudomonadota</taxon>
        <taxon>Alphaproteobacteria</taxon>
        <taxon>Rhodobacterales</taxon>
        <taxon>Paracoccaceae</taxon>
        <taxon>Pararhodobacter</taxon>
    </lineage>
</organism>
<keyword evidence="3" id="KW-1185">Reference proteome</keyword>
<dbReference type="AlphaFoldDB" id="A0A2T8HQN3"/>
<gene>
    <name evidence="2" type="ORF">DDE20_16780</name>
</gene>
<dbReference type="OrthoDB" id="9772660at2"/>
<dbReference type="InterPro" id="IPR027266">
    <property type="entry name" value="TrmE/GcvT-like"/>
</dbReference>
<dbReference type="EMBL" id="QDKM01000011">
    <property type="protein sequence ID" value="PVH27592.1"/>
    <property type="molecule type" value="Genomic_DNA"/>
</dbReference>
<name>A0A2T8HQN3_9RHOB</name>
<dbReference type="SUPFAM" id="SSF103025">
    <property type="entry name" value="Folate-binding domain"/>
    <property type="match status" value="1"/>
</dbReference>
<dbReference type="RefSeq" id="WP_116559689.1">
    <property type="nucleotide sequence ID" value="NZ_QDKM01000011.1"/>
</dbReference>
<dbReference type="PANTHER" id="PTHR43757:SF2">
    <property type="entry name" value="AMINOMETHYLTRANSFERASE, MITOCHONDRIAL"/>
    <property type="match status" value="1"/>
</dbReference>
<comment type="caution">
    <text evidence="2">The sequence shown here is derived from an EMBL/GenBank/DDBJ whole genome shotgun (WGS) entry which is preliminary data.</text>
</comment>
<dbReference type="Pfam" id="PF01571">
    <property type="entry name" value="GCV_T"/>
    <property type="match status" value="1"/>
</dbReference>
<evidence type="ECO:0000259" key="1">
    <source>
        <dbReference type="Pfam" id="PF01571"/>
    </source>
</evidence>
<dbReference type="Gene3D" id="3.30.1360.120">
    <property type="entry name" value="Probable tRNA modification gtpase trme, domain 1"/>
    <property type="match status" value="1"/>
</dbReference>
<dbReference type="InterPro" id="IPR028896">
    <property type="entry name" value="GcvT/YgfZ/DmdA"/>
</dbReference>
<proteinExistence type="predicted"/>